<dbReference type="HOGENOM" id="CLU_864208_0_0_1"/>
<dbReference type="EMBL" id="KI392311">
    <property type="protein sequence ID" value="ERN17820.1"/>
    <property type="molecule type" value="Genomic_DNA"/>
</dbReference>
<name>U5D6E8_AMBTC</name>
<dbReference type="AlphaFoldDB" id="U5D6E8"/>
<protein>
    <submittedName>
        <fullName evidence="1">Uncharacterized protein</fullName>
    </submittedName>
</protein>
<organism evidence="1 2">
    <name type="scientific">Amborella trichopoda</name>
    <dbReference type="NCBI Taxonomy" id="13333"/>
    <lineage>
        <taxon>Eukaryota</taxon>
        <taxon>Viridiplantae</taxon>
        <taxon>Streptophyta</taxon>
        <taxon>Embryophyta</taxon>
        <taxon>Tracheophyta</taxon>
        <taxon>Spermatophyta</taxon>
        <taxon>Magnoliopsida</taxon>
        <taxon>Amborellales</taxon>
        <taxon>Amborellaceae</taxon>
        <taxon>Amborella</taxon>
    </lineage>
</organism>
<evidence type="ECO:0000313" key="2">
    <source>
        <dbReference type="Proteomes" id="UP000017836"/>
    </source>
</evidence>
<gene>
    <name evidence="1" type="ORF">AMTR_s00047p00179600</name>
</gene>
<reference evidence="2" key="1">
    <citation type="journal article" date="2013" name="Science">
        <title>The Amborella genome and the evolution of flowering plants.</title>
        <authorList>
            <consortium name="Amborella Genome Project"/>
        </authorList>
    </citation>
    <scope>NUCLEOTIDE SEQUENCE [LARGE SCALE GENOMIC DNA]</scope>
</reference>
<evidence type="ECO:0000313" key="1">
    <source>
        <dbReference type="EMBL" id="ERN17820.1"/>
    </source>
</evidence>
<accession>U5D6E8</accession>
<keyword evidence="2" id="KW-1185">Reference proteome</keyword>
<dbReference type="Gramene" id="ERN17820">
    <property type="protein sequence ID" value="ERN17820"/>
    <property type="gene ID" value="AMTR_s00047p00179600"/>
</dbReference>
<proteinExistence type="predicted"/>
<sequence>MEKFGNTVIGEKSGPCANLGKIRYFNKDSVVFVLKKKKMWVPKKKVTKPILVVSISHQDFSGSATITFGSIEDEVDFPIKDKGKKVVEDYCGNIEIGKVDTKDKKNQHVLCIGKEEGRMAWKGQDGGYIERKEKDINELREKVVLKPFRIVAHRRPGAVKHRIPLEEQCLPLVVLNNDGSENQIIFSNSKSVTFSFGDNLDAWSEDEVEFVQPLDVMQPPPDDQLPLILAWVNGNPGVDKQFEDTDAEYMEMVAVMGVSFNAANGEVLAMIKDNVETPANNVADGEELFNDVLRQQTISKKLRGMKKMSLQILLYLMVLSSQ</sequence>
<dbReference type="Proteomes" id="UP000017836">
    <property type="component" value="Unassembled WGS sequence"/>
</dbReference>